<proteinExistence type="inferred from homology"/>
<keyword evidence="6" id="KW-1185">Reference proteome</keyword>
<dbReference type="EC" id="3.2.1.123" evidence="5"/>
<keyword evidence="2 3" id="KW-0326">Glycosidase</keyword>
<feature type="domain" description="Glycoside hydrolase family 5" evidence="4">
    <location>
        <begin position="282"/>
        <end position="421"/>
    </location>
</feature>
<dbReference type="InterPro" id="IPR013780">
    <property type="entry name" value="Glyco_hydro_b"/>
</dbReference>
<accession>A0ABR6KJQ5</accession>
<dbReference type="PANTHER" id="PTHR31308">
    <property type="match status" value="1"/>
</dbReference>
<dbReference type="InterPro" id="IPR052066">
    <property type="entry name" value="Glycosphingolipid_Hydrolases"/>
</dbReference>
<dbReference type="Pfam" id="PF00150">
    <property type="entry name" value="Cellulase"/>
    <property type="match status" value="2"/>
</dbReference>
<organism evidence="5 6">
    <name type="scientific">Parabacteroides faecis</name>
    <dbReference type="NCBI Taxonomy" id="1217282"/>
    <lineage>
        <taxon>Bacteria</taxon>
        <taxon>Pseudomonadati</taxon>
        <taxon>Bacteroidota</taxon>
        <taxon>Bacteroidia</taxon>
        <taxon>Bacteroidales</taxon>
        <taxon>Tannerellaceae</taxon>
        <taxon>Parabacteroides</taxon>
    </lineage>
</organism>
<dbReference type="Proteomes" id="UP000533637">
    <property type="component" value="Unassembled WGS sequence"/>
</dbReference>
<protein>
    <submittedName>
        <fullName evidence="5">Endoglycosylceramidase</fullName>
        <ecNumber evidence="5">3.2.1.123</ecNumber>
    </submittedName>
</protein>
<feature type="domain" description="Glycoside hydrolase family 5" evidence="4">
    <location>
        <begin position="40"/>
        <end position="219"/>
    </location>
</feature>
<evidence type="ECO:0000256" key="1">
    <source>
        <dbReference type="ARBA" id="ARBA00022801"/>
    </source>
</evidence>
<gene>
    <name evidence="5" type="ORF">GGQ57_001647</name>
</gene>
<comment type="similarity">
    <text evidence="3">Belongs to the glycosyl hydrolase 5 (cellulase A) family.</text>
</comment>
<name>A0ABR6KJQ5_9BACT</name>
<comment type="caution">
    <text evidence="5">The sequence shown here is derived from an EMBL/GenBank/DDBJ whole genome shotgun (WGS) entry which is preliminary data.</text>
</comment>
<dbReference type="RefSeq" id="WP_229800942.1">
    <property type="nucleotide sequence ID" value="NZ_BMPB01000001.1"/>
</dbReference>
<dbReference type="SUPFAM" id="SSF51445">
    <property type="entry name" value="(Trans)glycosidases"/>
    <property type="match status" value="1"/>
</dbReference>
<reference evidence="5 6" key="1">
    <citation type="submission" date="2020-08" db="EMBL/GenBank/DDBJ databases">
        <title>Genomic Encyclopedia of Type Strains, Phase IV (KMG-IV): sequencing the most valuable type-strain genomes for metagenomic binning, comparative biology and taxonomic classification.</title>
        <authorList>
            <person name="Goeker M."/>
        </authorList>
    </citation>
    <scope>NUCLEOTIDE SEQUENCE [LARGE SCALE GENOMIC DNA]</scope>
    <source>
        <strain evidence="5 6">DSM 102983</strain>
    </source>
</reference>
<sequence>MNSKQKQIFLLVILVLITGCQINKPEKIGFLSTDGTSFIDNQGRTVVLNGLNHVTKVPENNFLYDGDKELFRQFKEWGFNCIRYGLYWDVLEPEPGKINEAYLKEIDKRVKWAEENNLWLILDMHQDLYGRKFGNGAPLWATLDEGLPHVKGDVWSDAYIMSPAVQRSFDNFWSNKPAEDGIGLQDHYINAWKTIAGRYANAPSVVGFDIMNEPFMGSSGLVIFQELLKGFAEVHASVTGEILTEEAVMSMWNTEDSRLEAYGLLNDGKIFSYVVGKITPIVNEFEQGALSDFYQRVRDAIREVNTKHILFLEHNFFCNMGVSSSFSIPKDKNGHNDLLCAYAPHGYDLVTDSKASMSQGYGRLDFLFHSMFERGRELGIPTLVGEWGAFYMGGKYKEPATHIINLIEKNDAGQTYWAFWEGIDTQDYFQYALSRYYPMVTNGKSLGYYNDYQKNRFTYQWVEMDKKALTRIYIPDISILGDTKKIVLNPSSSYSIIPIGKTNAGYMEIQPAGGERQLILPVAE</sequence>
<evidence type="ECO:0000313" key="5">
    <source>
        <dbReference type="EMBL" id="MBB4621750.1"/>
    </source>
</evidence>
<evidence type="ECO:0000259" key="4">
    <source>
        <dbReference type="Pfam" id="PF00150"/>
    </source>
</evidence>
<dbReference type="PROSITE" id="PS00659">
    <property type="entry name" value="GLYCOSYL_HYDROL_F5"/>
    <property type="match status" value="1"/>
</dbReference>
<dbReference type="PROSITE" id="PS51257">
    <property type="entry name" value="PROKAR_LIPOPROTEIN"/>
    <property type="match status" value="1"/>
</dbReference>
<dbReference type="Gene3D" id="3.20.20.80">
    <property type="entry name" value="Glycosidases"/>
    <property type="match status" value="1"/>
</dbReference>
<dbReference type="EMBL" id="JACHOC010000003">
    <property type="protein sequence ID" value="MBB4621750.1"/>
    <property type="molecule type" value="Genomic_DNA"/>
</dbReference>
<dbReference type="PANTHER" id="PTHR31308:SF3">
    <property type="entry name" value="ENDOGLYCOCERAMIDASE"/>
    <property type="match status" value="1"/>
</dbReference>
<dbReference type="InterPro" id="IPR017853">
    <property type="entry name" value="GH"/>
</dbReference>
<keyword evidence="1 3" id="KW-0378">Hydrolase</keyword>
<evidence type="ECO:0000256" key="3">
    <source>
        <dbReference type="RuleBase" id="RU361153"/>
    </source>
</evidence>
<evidence type="ECO:0000256" key="2">
    <source>
        <dbReference type="ARBA" id="ARBA00023295"/>
    </source>
</evidence>
<dbReference type="Gene3D" id="2.60.40.1180">
    <property type="entry name" value="Golgi alpha-mannosidase II"/>
    <property type="match status" value="1"/>
</dbReference>
<dbReference type="InterPro" id="IPR001547">
    <property type="entry name" value="Glyco_hydro_5"/>
</dbReference>
<dbReference type="InterPro" id="IPR018087">
    <property type="entry name" value="Glyco_hydro_5_CS"/>
</dbReference>
<dbReference type="GO" id="GO:0047876">
    <property type="term" value="F:endoglycosylceramidase activity"/>
    <property type="evidence" value="ECO:0007669"/>
    <property type="project" value="UniProtKB-EC"/>
</dbReference>
<evidence type="ECO:0000313" key="6">
    <source>
        <dbReference type="Proteomes" id="UP000533637"/>
    </source>
</evidence>